<dbReference type="PANTHER" id="PTHR44103:SF1">
    <property type="entry name" value="PROPROTEIN CONVERTASE P"/>
    <property type="match status" value="1"/>
</dbReference>
<protein>
    <submittedName>
        <fullName evidence="4">FG-GAP repeat protein</fullName>
    </submittedName>
</protein>
<dbReference type="OrthoDB" id="247570at2"/>
<dbReference type="Pfam" id="PF13517">
    <property type="entry name" value="FG-GAP_3"/>
    <property type="match status" value="1"/>
</dbReference>
<dbReference type="SUPFAM" id="SSF69318">
    <property type="entry name" value="Integrin alpha N-terminal domain"/>
    <property type="match status" value="1"/>
</dbReference>
<evidence type="ECO:0000259" key="3">
    <source>
        <dbReference type="Pfam" id="PF22301"/>
    </source>
</evidence>
<proteinExistence type="predicted"/>
<gene>
    <name evidence="4" type="ORF">Spb1_04870</name>
</gene>
<keyword evidence="5" id="KW-1185">Reference proteome</keyword>
<dbReference type="KEGG" id="peh:Spb1_04870"/>
<reference evidence="4 5" key="1">
    <citation type="submission" date="2019-02" db="EMBL/GenBank/DDBJ databases">
        <title>Deep-cultivation of Planctomycetes and their phenomic and genomic characterization uncovers novel biology.</title>
        <authorList>
            <person name="Wiegand S."/>
            <person name="Jogler M."/>
            <person name="Boedeker C."/>
            <person name="Pinto D."/>
            <person name="Vollmers J."/>
            <person name="Rivas-Marin E."/>
            <person name="Kohn T."/>
            <person name="Peeters S.H."/>
            <person name="Heuer A."/>
            <person name="Rast P."/>
            <person name="Oberbeckmann S."/>
            <person name="Bunk B."/>
            <person name="Jeske O."/>
            <person name="Meyerdierks A."/>
            <person name="Storesund J.E."/>
            <person name="Kallscheuer N."/>
            <person name="Luecker S."/>
            <person name="Lage O.M."/>
            <person name="Pohl T."/>
            <person name="Merkel B.J."/>
            <person name="Hornburger P."/>
            <person name="Mueller R.-W."/>
            <person name="Bruemmer F."/>
            <person name="Labrenz M."/>
            <person name="Spormann A.M."/>
            <person name="Op den Camp H."/>
            <person name="Overmann J."/>
            <person name="Amann R."/>
            <person name="Jetten M.S.M."/>
            <person name="Mascher T."/>
            <person name="Medema M.H."/>
            <person name="Devos D.P."/>
            <person name="Kaster A.-K."/>
            <person name="Ovreas L."/>
            <person name="Rohde M."/>
            <person name="Galperin M.Y."/>
            <person name="Jogler C."/>
        </authorList>
    </citation>
    <scope>NUCLEOTIDE SEQUENCE [LARGE SCALE GENOMIC DNA]</scope>
    <source>
        <strain evidence="4 5">Spb1</strain>
    </source>
</reference>
<dbReference type="InterPro" id="IPR013517">
    <property type="entry name" value="FG-GAP"/>
</dbReference>
<dbReference type="Pfam" id="PF22301">
    <property type="entry name" value="AUDH_beta_propeller"/>
    <property type="match status" value="1"/>
</dbReference>
<evidence type="ECO:0000313" key="5">
    <source>
        <dbReference type="Proteomes" id="UP000315349"/>
    </source>
</evidence>
<name>A0A518GJ57_9PLAN</name>
<sequence precursor="true">MFTSLRSLLTLALLTGTATAAEFPKFRRQVIDPEIGKVCYAVSTADVNGDGKPDVVAVSENRIQWYENPTWQKHVILEDQTERDNVCLAAHDIDGDGQIDFAVGAGWTKIGTLQWISRQADPKALWKVNFIGQELSTHRMSFADVLGKGKPQLVVSPLNRSVAEGARLLAFEIPKNPVTDRWQPVPIDSTLNRLHAHTHIEWNPGRDLETLTASQEGVHLIDLKRPGLSGKRKVVEGASGTSAEQKGAGEVKSGQLSWNAKGGSILSSRQYLATIEPMHGTDAVVYVSENDERTQWKRVVLETGLKQGHALWTVDLNHDGYDEVVVGFREKGTALTKGPGLMVFECVDAKSSDGPTGSTWKRHVIDDGGCAVEDALAADLNGDGQPDLITGGRATHNVVIYWNEFSN</sequence>
<dbReference type="RefSeq" id="WP_145295217.1">
    <property type="nucleotide sequence ID" value="NZ_CP036299.1"/>
</dbReference>
<keyword evidence="1 2" id="KW-0732">Signal</keyword>
<evidence type="ECO:0000256" key="1">
    <source>
        <dbReference type="ARBA" id="ARBA00022729"/>
    </source>
</evidence>
<evidence type="ECO:0000256" key="2">
    <source>
        <dbReference type="SAM" id="SignalP"/>
    </source>
</evidence>
<dbReference type="Proteomes" id="UP000315349">
    <property type="component" value="Chromosome"/>
</dbReference>
<dbReference type="PANTHER" id="PTHR44103">
    <property type="entry name" value="PROPROTEIN CONVERTASE P"/>
    <property type="match status" value="1"/>
</dbReference>
<dbReference type="InterPro" id="IPR028994">
    <property type="entry name" value="Integrin_alpha_N"/>
</dbReference>
<evidence type="ECO:0000313" key="4">
    <source>
        <dbReference type="EMBL" id="QDV28624.1"/>
    </source>
</evidence>
<feature type="signal peptide" evidence="2">
    <location>
        <begin position="1"/>
        <end position="20"/>
    </location>
</feature>
<dbReference type="Gene3D" id="2.130.10.130">
    <property type="entry name" value="Integrin alpha, N-terminal"/>
    <property type="match status" value="2"/>
</dbReference>
<dbReference type="AlphaFoldDB" id="A0A518GJ57"/>
<feature type="chain" id="PRO_5022192441" evidence="2">
    <location>
        <begin position="21"/>
        <end position="407"/>
    </location>
</feature>
<dbReference type="EMBL" id="CP036299">
    <property type="protein sequence ID" value="QDV28624.1"/>
    <property type="molecule type" value="Genomic_DNA"/>
</dbReference>
<feature type="domain" description="Aldos-2-ulose dehydratase beta-propeller" evidence="3">
    <location>
        <begin position="111"/>
        <end position="288"/>
    </location>
</feature>
<organism evidence="4 5">
    <name type="scientific">Planctopirus ephydatiae</name>
    <dbReference type="NCBI Taxonomy" id="2528019"/>
    <lineage>
        <taxon>Bacteria</taxon>
        <taxon>Pseudomonadati</taxon>
        <taxon>Planctomycetota</taxon>
        <taxon>Planctomycetia</taxon>
        <taxon>Planctomycetales</taxon>
        <taxon>Planctomycetaceae</taxon>
        <taxon>Planctopirus</taxon>
    </lineage>
</organism>
<dbReference type="InterPro" id="IPR054583">
    <property type="entry name" value="Beta-prop_AUDH"/>
</dbReference>
<accession>A0A518GJ57</accession>